<evidence type="ECO:0000313" key="1">
    <source>
        <dbReference type="EMBL" id="JAI00614.1"/>
    </source>
</evidence>
<dbReference type="EMBL" id="GBXM01007964">
    <property type="protein sequence ID" value="JAI00614.1"/>
    <property type="molecule type" value="Transcribed_RNA"/>
</dbReference>
<sequence length="61" mass="6954">MKSSLQGGTQLVAFLNHIFKKSNFCFCTVKIFPALCLEKLFNHCTSVLLQRQLKSHSLKLL</sequence>
<protein>
    <submittedName>
        <fullName evidence="1">Uncharacterized protein</fullName>
    </submittedName>
</protein>
<organism evidence="1">
    <name type="scientific">Anguilla anguilla</name>
    <name type="common">European freshwater eel</name>
    <name type="synonym">Muraena anguilla</name>
    <dbReference type="NCBI Taxonomy" id="7936"/>
    <lineage>
        <taxon>Eukaryota</taxon>
        <taxon>Metazoa</taxon>
        <taxon>Chordata</taxon>
        <taxon>Craniata</taxon>
        <taxon>Vertebrata</taxon>
        <taxon>Euteleostomi</taxon>
        <taxon>Actinopterygii</taxon>
        <taxon>Neopterygii</taxon>
        <taxon>Teleostei</taxon>
        <taxon>Anguilliformes</taxon>
        <taxon>Anguillidae</taxon>
        <taxon>Anguilla</taxon>
    </lineage>
</organism>
<name>A0A0E9XFZ6_ANGAN</name>
<reference evidence="1" key="1">
    <citation type="submission" date="2014-11" db="EMBL/GenBank/DDBJ databases">
        <authorList>
            <person name="Amaro Gonzalez C."/>
        </authorList>
    </citation>
    <scope>NUCLEOTIDE SEQUENCE</scope>
</reference>
<dbReference type="AlphaFoldDB" id="A0A0E9XFZ6"/>
<proteinExistence type="predicted"/>
<reference evidence="1" key="2">
    <citation type="journal article" date="2015" name="Fish Shellfish Immunol.">
        <title>Early steps in the European eel (Anguilla anguilla)-Vibrio vulnificus interaction in the gills: Role of the RtxA13 toxin.</title>
        <authorList>
            <person name="Callol A."/>
            <person name="Pajuelo D."/>
            <person name="Ebbesson L."/>
            <person name="Teles M."/>
            <person name="MacKenzie S."/>
            <person name="Amaro C."/>
        </authorList>
    </citation>
    <scope>NUCLEOTIDE SEQUENCE</scope>
</reference>
<accession>A0A0E9XFZ6</accession>